<dbReference type="Gene3D" id="1.10.12.10">
    <property type="entry name" value="Lyase 2-enoyl-coa Hydratase, Chain A, domain 2"/>
    <property type="match status" value="1"/>
</dbReference>
<evidence type="ECO:0000256" key="3">
    <source>
        <dbReference type="RuleBase" id="RU003707"/>
    </source>
</evidence>
<evidence type="ECO:0000313" key="5">
    <source>
        <dbReference type="Proteomes" id="UP000196138"/>
    </source>
</evidence>
<dbReference type="PANTHER" id="PTHR11941:SF54">
    <property type="entry name" value="ENOYL-COA HYDRATASE, MITOCHONDRIAL"/>
    <property type="match status" value="1"/>
</dbReference>
<name>A0A1Y0EMS4_9BURK</name>
<evidence type="ECO:0000256" key="2">
    <source>
        <dbReference type="ARBA" id="ARBA00023239"/>
    </source>
</evidence>
<dbReference type="Proteomes" id="UP000196138">
    <property type="component" value="Chromosome"/>
</dbReference>
<reference evidence="4 5" key="1">
    <citation type="submission" date="2017-05" db="EMBL/GenBank/DDBJ databases">
        <authorList>
            <person name="Song R."/>
            <person name="Chenine A.L."/>
            <person name="Ruprecht R.M."/>
        </authorList>
    </citation>
    <scope>NUCLEOTIDE SEQUENCE [LARGE SCALE GENOMIC DNA]</scope>
    <source>
        <strain evidence="4 5">DSM 26136</strain>
    </source>
</reference>
<keyword evidence="5" id="KW-1185">Reference proteome</keyword>
<keyword evidence="2" id="KW-0456">Lyase</keyword>
<dbReference type="RefSeq" id="WP_087279549.1">
    <property type="nucleotide sequence ID" value="NZ_CP021455.1"/>
</dbReference>
<evidence type="ECO:0000256" key="1">
    <source>
        <dbReference type="ARBA" id="ARBA00005254"/>
    </source>
</evidence>
<dbReference type="GO" id="GO:0016829">
    <property type="term" value="F:lyase activity"/>
    <property type="evidence" value="ECO:0007669"/>
    <property type="project" value="UniProtKB-KW"/>
</dbReference>
<comment type="similarity">
    <text evidence="1 3">Belongs to the enoyl-CoA hydratase/isomerase family.</text>
</comment>
<protein>
    <submittedName>
        <fullName evidence="4">Enoyl-CoA hydratase</fullName>
    </submittedName>
</protein>
<dbReference type="PANTHER" id="PTHR11941">
    <property type="entry name" value="ENOYL-COA HYDRATASE-RELATED"/>
    <property type="match status" value="1"/>
</dbReference>
<dbReference type="EMBL" id="CP021455">
    <property type="protein sequence ID" value="ARU04619.1"/>
    <property type="molecule type" value="Genomic_DNA"/>
</dbReference>
<dbReference type="AlphaFoldDB" id="A0A1Y0EMS4"/>
<dbReference type="PROSITE" id="PS00166">
    <property type="entry name" value="ENOYL_COA_HYDRATASE"/>
    <property type="match status" value="1"/>
</dbReference>
<dbReference type="InterPro" id="IPR029045">
    <property type="entry name" value="ClpP/crotonase-like_dom_sf"/>
</dbReference>
<sequence>MAPAIHWQREGQVARVVIRNPARFNAMTRSMWRELRRVFDDLQALIHGAHGESEPGADLRVVVVQGASGHFCAGGDISEYPAFRFDEARLRGFHEDEVWGGLAAMLACDLPIVAAIAGNCMGAGVEIASCCDLRIASQAARFGAPIAKLGFPMAPRELQLVGSRLGDTVARAMLLEAALYDAPALLQAGFLTRLCAPDQVQAEADACAARVASLAPQAARLHKQSLRALGQGTPVDVVVQTAYAYADSAEHREGVQAFLAKRPPVF</sequence>
<gene>
    <name evidence="4" type="ORF">CCO03_07995</name>
</gene>
<dbReference type="KEGG" id="cser:CCO03_07995"/>
<proteinExistence type="inferred from homology"/>
<accession>A0A1Y0EMS4</accession>
<dbReference type="GO" id="GO:0006635">
    <property type="term" value="P:fatty acid beta-oxidation"/>
    <property type="evidence" value="ECO:0007669"/>
    <property type="project" value="TreeGrafter"/>
</dbReference>
<dbReference type="InterPro" id="IPR001753">
    <property type="entry name" value="Enoyl-CoA_hydra/iso"/>
</dbReference>
<dbReference type="Pfam" id="PF00378">
    <property type="entry name" value="ECH_1"/>
    <property type="match status" value="1"/>
</dbReference>
<evidence type="ECO:0000313" key="4">
    <source>
        <dbReference type="EMBL" id="ARU04619.1"/>
    </source>
</evidence>
<dbReference type="InterPro" id="IPR018376">
    <property type="entry name" value="Enoyl-CoA_hyd/isom_CS"/>
</dbReference>
<dbReference type="OrthoDB" id="9148881at2"/>
<organism evidence="4 5">
    <name type="scientific">Comamonas serinivorans</name>
    <dbReference type="NCBI Taxonomy" id="1082851"/>
    <lineage>
        <taxon>Bacteria</taxon>
        <taxon>Pseudomonadati</taxon>
        <taxon>Pseudomonadota</taxon>
        <taxon>Betaproteobacteria</taxon>
        <taxon>Burkholderiales</taxon>
        <taxon>Comamonadaceae</taxon>
        <taxon>Comamonas</taxon>
    </lineage>
</organism>
<dbReference type="SUPFAM" id="SSF52096">
    <property type="entry name" value="ClpP/crotonase"/>
    <property type="match status" value="1"/>
</dbReference>
<dbReference type="InterPro" id="IPR014748">
    <property type="entry name" value="Enoyl-CoA_hydra_C"/>
</dbReference>
<dbReference type="Gene3D" id="3.90.226.10">
    <property type="entry name" value="2-enoyl-CoA Hydratase, Chain A, domain 1"/>
    <property type="match status" value="1"/>
</dbReference>
<dbReference type="CDD" id="cd06558">
    <property type="entry name" value="crotonase-like"/>
    <property type="match status" value="1"/>
</dbReference>